<dbReference type="InterPro" id="IPR011257">
    <property type="entry name" value="DNA_glycosylase"/>
</dbReference>
<organism evidence="1 2">
    <name type="scientific">Novilysobacter selenitireducens</name>
    <dbReference type="NCBI Taxonomy" id="2872639"/>
    <lineage>
        <taxon>Bacteria</taxon>
        <taxon>Pseudomonadati</taxon>
        <taxon>Pseudomonadota</taxon>
        <taxon>Gammaproteobacteria</taxon>
        <taxon>Lysobacterales</taxon>
        <taxon>Lysobacteraceae</taxon>
        <taxon>Novilysobacter</taxon>
    </lineage>
</organism>
<gene>
    <name evidence="1" type="ORF">K6753_07815</name>
</gene>
<dbReference type="PANTHER" id="PTHR30037:SF4">
    <property type="entry name" value="DNA-3-METHYLADENINE GLYCOSYLASE I"/>
    <property type="match status" value="1"/>
</dbReference>
<accession>A0ABS7T6E4</accession>
<dbReference type="InterPro" id="IPR052891">
    <property type="entry name" value="DNA-3mA_glycosylase"/>
</dbReference>
<dbReference type="Proteomes" id="UP001430954">
    <property type="component" value="Unassembled WGS sequence"/>
</dbReference>
<dbReference type="SUPFAM" id="SSF48150">
    <property type="entry name" value="DNA-glycosylase"/>
    <property type="match status" value="1"/>
</dbReference>
<evidence type="ECO:0000313" key="1">
    <source>
        <dbReference type="EMBL" id="MBZ4039439.1"/>
    </source>
</evidence>
<reference evidence="1 2" key="1">
    <citation type="submission" date="2021-09" db="EMBL/GenBank/DDBJ databases">
        <title>Lysobacter sp. 13A isolated from the river sediment.</title>
        <authorList>
            <person name="Liu H."/>
            <person name="Li S."/>
            <person name="Mao S."/>
        </authorList>
    </citation>
    <scope>NUCLEOTIDE SEQUENCE [LARGE SCALE GENOMIC DNA]</scope>
    <source>
        <strain evidence="1 2">13A</strain>
    </source>
</reference>
<sequence length="188" mass="20817">MSGYCDIAPGHGLHGPYHDTEYGVPHRDEAVLFERLLLEINQAGLSWETMLRKREDFRAAYGGFDVDTVAAYGAADRARLLADAGIIRNRLKVDAAIHNAGVIRGLRDSHGGFADWLDAHLMEGDAPRDKASWVRVFKRTFRFTGGEITGEFLMSLGYLPGAHRDDCPAAIRIAALDPPWTRARDGRV</sequence>
<keyword evidence="2" id="KW-1185">Reference proteome</keyword>
<dbReference type="InterPro" id="IPR005019">
    <property type="entry name" value="Adenine_glyco"/>
</dbReference>
<protein>
    <submittedName>
        <fullName evidence="1">DNA-3-methyladenine glycosylase I</fullName>
    </submittedName>
</protein>
<dbReference type="Gene3D" id="1.10.340.30">
    <property type="entry name" value="Hypothetical protein, domain 2"/>
    <property type="match status" value="1"/>
</dbReference>
<proteinExistence type="predicted"/>
<name>A0ABS7T6E4_9GAMM</name>
<dbReference type="EMBL" id="JAINZW010000003">
    <property type="protein sequence ID" value="MBZ4039439.1"/>
    <property type="molecule type" value="Genomic_DNA"/>
</dbReference>
<dbReference type="RefSeq" id="WP_223675899.1">
    <property type="nucleotide sequence ID" value="NZ_JAINZW010000003.1"/>
</dbReference>
<comment type="caution">
    <text evidence="1">The sequence shown here is derived from an EMBL/GenBank/DDBJ whole genome shotgun (WGS) entry which is preliminary data.</text>
</comment>
<dbReference type="PANTHER" id="PTHR30037">
    <property type="entry name" value="DNA-3-METHYLADENINE GLYCOSYLASE 1"/>
    <property type="match status" value="1"/>
</dbReference>
<evidence type="ECO:0000313" key="2">
    <source>
        <dbReference type="Proteomes" id="UP001430954"/>
    </source>
</evidence>
<dbReference type="Pfam" id="PF03352">
    <property type="entry name" value="Adenine_glyco"/>
    <property type="match status" value="1"/>
</dbReference>